<keyword evidence="11" id="KW-1185">Reference proteome</keyword>
<dbReference type="UniPathway" id="UPA00379">
    <property type="reaction ID" value="UER00555"/>
</dbReference>
<dbReference type="InterPro" id="IPR051623">
    <property type="entry name" value="FTCD"/>
</dbReference>
<dbReference type="EC" id="2.1.2.5" evidence="3"/>
<feature type="domain" description="Formiminotransferase C-terminal subdomain" evidence="8">
    <location>
        <begin position="182"/>
        <end position="295"/>
    </location>
</feature>
<dbReference type="SMART" id="SM01221">
    <property type="entry name" value="FTCD"/>
    <property type="match status" value="1"/>
</dbReference>
<dbReference type="Proteomes" id="UP000264702">
    <property type="component" value="Unassembled WGS sequence"/>
</dbReference>
<dbReference type="GO" id="GO:0019556">
    <property type="term" value="P:L-histidine catabolic process to glutamate and formamide"/>
    <property type="evidence" value="ECO:0007669"/>
    <property type="project" value="UniProtKB-UniPathway"/>
</dbReference>
<accession>A0A372IR08</accession>
<protein>
    <recommendedName>
        <fullName evidence="3">glutamate formimidoyltransferase</fullName>
        <ecNumber evidence="3">2.1.2.5</ecNumber>
    </recommendedName>
</protein>
<dbReference type="GO" id="GO:0030409">
    <property type="term" value="F:glutamate formimidoyltransferase activity"/>
    <property type="evidence" value="ECO:0007669"/>
    <property type="project" value="UniProtKB-EC"/>
</dbReference>
<sequence length="313" mass="33791">MSDALVECVPNFSEGRNAVIVESIVSAMAVEGVSLLDWSLDSDHNRSVVTIVGPPAGVLESAVRGAGRAAELIDLTSQRGVHPRIGAADVIPFVPVQGISLDQCALLARQAGQQIWSRYGVPVYFYEAATARPDRVLLEEVRRGQFEGLREAVKKETARQPDVGGPDLHPTAGASAVGARRFLIAYNLYLDIPDVAVARAIAKEIRQSGGGLTGVKAMGVLAHGRAQISMNITDFMRTPVGKVYAMVKYKAARYGASVTEGELIGLIPEAAIERDSEWMRLFKEFDSDSRIIERRLERPLSWPASLPAGSGLR</sequence>
<keyword evidence="6" id="KW-0369">Histidine metabolism</keyword>
<dbReference type="SMART" id="SM01222">
    <property type="entry name" value="FTCD_N"/>
    <property type="match status" value="1"/>
</dbReference>
<evidence type="ECO:0000256" key="6">
    <source>
        <dbReference type="ARBA" id="ARBA00022808"/>
    </source>
</evidence>
<evidence type="ECO:0000256" key="3">
    <source>
        <dbReference type="ARBA" id="ARBA00012252"/>
    </source>
</evidence>
<comment type="subcellular location">
    <subcellularLocation>
        <location evidence="1">Cytoplasm</location>
    </subcellularLocation>
</comment>
<gene>
    <name evidence="10" type="primary">ftcD</name>
    <name evidence="10" type="ORF">D0Y96_03930</name>
</gene>
<dbReference type="EMBL" id="QVQT01000002">
    <property type="protein sequence ID" value="RFU17324.1"/>
    <property type="molecule type" value="Genomic_DNA"/>
</dbReference>
<dbReference type="NCBIfam" id="TIGR02024">
    <property type="entry name" value="FtcD"/>
    <property type="match status" value="1"/>
</dbReference>
<keyword evidence="7" id="KW-0290">Folate-binding</keyword>
<evidence type="ECO:0000256" key="2">
    <source>
        <dbReference type="ARBA" id="ARBA00005082"/>
    </source>
</evidence>
<evidence type="ECO:0000256" key="5">
    <source>
        <dbReference type="ARBA" id="ARBA00022679"/>
    </source>
</evidence>
<feature type="domain" description="Formiminotransferase N-terminal subdomain" evidence="9">
    <location>
        <begin position="4"/>
        <end position="181"/>
    </location>
</feature>
<proteinExistence type="predicted"/>
<evidence type="ECO:0000313" key="10">
    <source>
        <dbReference type="EMBL" id="RFU17324.1"/>
    </source>
</evidence>
<evidence type="ECO:0000256" key="4">
    <source>
        <dbReference type="ARBA" id="ARBA00022490"/>
    </source>
</evidence>
<dbReference type="SUPFAM" id="SSF55116">
    <property type="entry name" value="Formiminotransferase domain of formiminotransferase-cyclodeaminase"/>
    <property type="match status" value="2"/>
</dbReference>
<evidence type="ECO:0000256" key="1">
    <source>
        <dbReference type="ARBA" id="ARBA00004496"/>
    </source>
</evidence>
<comment type="pathway">
    <text evidence="2">Amino-acid degradation; L-histidine degradation into L-glutamate; L-glutamate from N-formimidoyl-L-glutamate (transferase route): step 1/1.</text>
</comment>
<dbReference type="InterPro" id="IPR037064">
    <property type="entry name" value="Formiminotransferase_N_sf"/>
</dbReference>
<reference evidence="10 11" key="1">
    <citation type="submission" date="2018-08" db="EMBL/GenBank/DDBJ databases">
        <title>Acidipila sp. 4G-K13, an acidobacterium isolated from forest soil.</title>
        <authorList>
            <person name="Gao Z.-H."/>
            <person name="Qiu L.-H."/>
        </authorList>
    </citation>
    <scope>NUCLEOTIDE SEQUENCE [LARGE SCALE GENOMIC DNA]</scope>
    <source>
        <strain evidence="10 11">4G-K13</strain>
    </source>
</reference>
<name>A0A372IR08_9BACT</name>
<organism evidence="10 11">
    <name type="scientific">Paracidobacterium acidisoli</name>
    <dbReference type="NCBI Taxonomy" id="2303751"/>
    <lineage>
        <taxon>Bacteria</taxon>
        <taxon>Pseudomonadati</taxon>
        <taxon>Acidobacteriota</taxon>
        <taxon>Terriglobia</taxon>
        <taxon>Terriglobales</taxon>
        <taxon>Acidobacteriaceae</taxon>
        <taxon>Paracidobacterium</taxon>
    </lineage>
</organism>
<evidence type="ECO:0000313" key="11">
    <source>
        <dbReference type="Proteomes" id="UP000264702"/>
    </source>
</evidence>
<dbReference type="GO" id="GO:0005542">
    <property type="term" value="F:folic acid binding"/>
    <property type="evidence" value="ECO:0007669"/>
    <property type="project" value="UniProtKB-KW"/>
</dbReference>
<dbReference type="AlphaFoldDB" id="A0A372IR08"/>
<dbReference type="Gene3D" id="3.30.70.670">
    <property type="entry name" value="Formiminotransferase, C-terminal subdomain"/>
    <property type="match status" value="1"/>
</dbReference>
<evidence type="ECO:0000259" key="9">
    <source>
        <dbReference type="SMART" id="SM01222"/>
    </source>
</evidence>
<dbReference type="Pfam" id="PF02971">
    <property type="entry name" value="FTCD"/>
    <property type="match status" value="1"/>
</dbReference>
<keyword evidence="4" id="KW-0963">Cytoplasm</keyword>
<dbReference type="RefSeq" id="WP_117298072.1">
    <property type="nucleotide sequence ID" value="NZ_QVQT02000002.1"/>
</dbReference>
<dbReference type="PANTHER" id="PTHR12234:SF1">
    <property type="entry name" value="FORMIMINOTRANSFERASE N-TERMINAL SUBDOMAIN-CONTAINING PROTEIN"/>
    <property type="match status" value="1"/>
</dbReference>
<dbReference type="OrthoDB" id="9773217at2"/>
<dbReference type="InterPro" id="IPR012886">
    <property type="entry name" value="Formiminotransferase_N"/>
</dbReference>
<keyword evidence="5 10" id="KW-0808">Transferase</keyword>
<evidence type="ECO:0000256" key="7">
    <source>
        <dbReference type="ARBA" id="ARBA00022954"/>
    </source>
</evidence>
<dbReference type="InterPro" id="IPR022384">
    <property type="entry name" value="FormiminoTrfase_cat_dom_sf"/>
</dbReference>
<dbReference type="PANTHER" id="PTHR12234">
    <property type="entry name" value="FORMIMINOTRANSFERASE-CYCLODEAMINASE"/>
    <property type="match status" value="1"/>
</dbReference>
<dbReference type="Gene3D" id="3.30.990.10">
    <property type="entry name" value="Formiminotransferase, N-terminal subdomain"/>
    <property type="match status" value="1"/>
</dbReference>
<dbReference type="GO" id="GO:0005737">
    <property type="term" value="C:cytoplasm"/>
    <property type="evidence" value="ECO:0007669"/>
    <property type="project" value="UniProtKB-SubCell"/>
</dbReference>
<comment type="caution">
    <text evidence="10">The sequence shown here is derived from an EMBL/GenBank/DDBJ whole genome shotgun (WGS) entry which is preliminary data.</text>
</comment>
<dbReference type="Pfam" id="PF07837">
    <property type="entry name" value="FTCD_N"/>
    <property type="match status" value="1"/>
</dbReference>
<dbReference type="InterPro" id="IPR037070">
    <property type="entry name" value="Formiminotransferase_C_sf"/>
</dbReference>
<dbReference type="InterPro" id="IPR004227">
    <property type="entry name" value="Formiminotransferase_cat"/>
</dbReference>
<dbReference type="InterPro" id="IPR013802">
    <property type="entry name" value="Formiminotransferase_C"/>
</dbReference>
<evidence type="ECO:0000259" key="8">
    <source>
        <dbReference type="SMART" id="SM01221"/>
    </source>
</evidence>
<dbReference type="GO" id="GO:0019557">
    <property type="term" value="P:L-histidine catabolic process to glutamate and formate"/>
    <property type="evidence" value="ECO:0007669"/>
    <property type="project" value="UniProtKB-UniPathway"/>
</dbReference>